<protein>
    <submittedName>
        <fullName evidence="2">Type III restriction enzyme</fullName>
        <ecNumber evidence="2">3.1.21.5</ecNumber>
    </submittedName>
</protein>
<dbReference type="SUPFAM" id="SSF52540">
    <property type="entry name" value="P-loop containing nucleoside triphosphate hydrolases"/>
    <property type="match status" value="2"/>
</dbReference>
<dbReference type="Pfam" id="PF04851">
    <property type="entry name" value="ResIII"/>
    <property type="match status" value="1"/>
</dbReference>
<dbReference type="Pfam" id="PF19778">
    <property type="entry name" value="RE_endonuc"/>
    <property type="match status" value="1"/>
</dbReference>
<dbReference type="eggNOG" id="COG3587">
    <property type="taxonomic scope" value="Bacteria"/>
</dbReference>
<dbReference type="GO" id="GO:0005524">
    <property type="term" value="F:ATP binding"/>
    <property type="evidence" value="ECO:0007669"/>
    <property type="project" value="InterPro"/>
</dbReference>
<dbReference type="AlphaFoldDB" id="Q17ZP8"/>
<dbReference type="PROSITE" id="PS51192">
    <property type="entry name" value="HELICASE_ATP_BIND_1"/>
    <property type="match status" value="1"/>
</dbReference>
<dbReference type="InterPro" id="IPR027417">
    <property type="entry name" value="P-loop_NTPase"/>
</dbReference>
<dbReference type="GO" id="GO:0003677">
    <property type="term" value="F:DNA binding"/>
    <property type="evidence" value="ECO:0007669"/>
    <property type="project" value="InterPro"/>
</dbReference>
<accession>Q17ZP8</accession>
<dbReference type="InterPro" id="IPR050742">
    <property type="entry name" value="Helicase_Restrict-Modif_Enz"/>
</dbReference>
<dbReference type="EC" id="3.1.21.5" evidence="2"/>
<dbReference type="InterPro" id="IPR014001">
    <property type="entry name" value="Helicase_ATP-bd"/>
</dbReference>
<dbReference type="KEGG" id="hac:Hac_0009"/>
<proteinExistence type="predicted"/>
<keyword evidence="3" id="KW-1185">Reference proteome</keyword>
<dbReference type="REBASE" id="13234">
    <property type="entry name" value="HacSORF7P"/>
</dbReference>
<reference evidence="2 3" key="1">
    <citation type="journal article" date="2006" name="PLoS Genet.">
        <title>Who ate whom? Adaptive Helicobacter genomic changes that accompanied a host jump from early humans to large felines.</title>
        <authorList>
            <person name="Eppinger M."/>
            <person name="Baar C."/>
            <person name="Linz B."/>
            <person name="Raddatz G."/>
            <person name="Lanz C."/>
            <person name="Keller H."/>
            <person name="Morelli G."/>
            <person name="Gressmann H."/>
            <person name="Achtman M."/>
            <person name="Schuster S.C."/>
        </authorList>
    </citation>
    <scope>NUCLEOTIDE SEQUENCE [LARGE SCALE GENOMIC DNA]</scope>
    <source>
        <strain evidence="2 3">Sheeba</strain>
    </source>
</reference>
<evidence type="ECO:0000259" key="1">
    <source>
        <dbReference type="PROSITE" id="PS51192"/>
    </source>
</evidence>
<evidence type="ECO:0000313" key="3">
    <source>
        <dbReference type="Proteomes" id="UP000000775"/>
    </source>
</evidence>
<dbReference type="GO" id="GO:0015668">
    <property type="term" value="F:type III site-specific deoxyribonuclease activity"/>
    <property type="evidence" value="ECO:0007669"/>
    <property type="project" value="UniProtKB-EC"/>
</dbReference>
<feature type="domain" description="Helicase ATP-binding" evidence="1">
    <location>
        <begin position="69"/>
        <end position="253"/>
    </location>
</feature>
<name>Q17ZP8_HELAH</name>
<gene>
    <name evidence="2" type="primary">res</name>
    <name evidence="2" type="ordered locus">Hac_0009</name>
</gene>
<dbReference type="InterPro" id="IPR006935">
    <property type="entry name" value="Helicase/UvrB_N"/>
</dbReference>
<dbReference type="PANTHER" id="PTHR47396:SF1">
    <property type="entry name" value="ATP-DEPENDENT HELICASE IRC3-RELATED"/>
    <property type="match status" value="1"/>
</dbReference>
<dbReference type="InterPro" id="IPR045572">
    <property type="entry name" value="RE_endonuc_C"/>
</dbReference>
<keyword evidence="2" id="KW-0378">Hydrolase</keyword>
<dbReference type="Proteomes" id="UP000000775">
    <property type="component" value="Chromosome"/>
</dbReference>
<evidence type="ECO:0000313" key="2">
    <source>
        <dbReference type="EMBL" id="CAJ98878.1"/>
    </source>
</evidence>
<dbReference type="HOGENOM" id="CLU_011799_0_0_7"/>
<dbReference type="GO" id="GO:0005829">
    <property type="term" value="C:cytosol"/>
    <property type="evidence" value="ECO:0007669"/>
    <property type="project" value="TreeGrafter"/>
</dbReference>
<sequence length="974" mass="112482">MMKIKFKRLNYQEQCLKQILGVFNGIRLRESQKDVQRIFNPVFEIEALKDLLLENIKNLQSEQKITQGIIGIEKSLNCDILMETGTGKTFCFLECVYALHKEYGLSKFIVLVPSNAIKLGVLKNIEITREFFKSEYSNTHLESYEDIESFILVSNHKCCVLVMTFSAFNKEGNIINKSCLENMNLFNGAKSYMQALANIRPVVIMDEPHRFLGDKTKNYLEKLNALITLRFGATFRDDYNNLIYALDSKKAFDDGLVKSISVASVGESQEYFLEVKEIKKIQNEYEAMISYTDLENKTKSVKVKKHDNLGELTNISTLKDYIVEKIAKKEVLFLNGFNLLLDQKESFSHLLEGEQEMMLRIAIESHFEREEELYKKGVKALCMVFISGVNSYLSENEKPAKLALLFEKLYQQELEEVLKKPLDKNYRAYLERAKDDIKKVHGGYFAKSNKEGDEAKAIELILKEKEKLLSFDSDLRFIFSQWVLQEGWDNPNVMTICKLAPSHSNITKLQQIGRGLRLAVNQKGERITKEHVDFDFVNELVVIVPQVEGDFVGAIQQEISEHSLIKKEFSGGELEENGVIKKGFYGALFDKLEGLGFGENTDDGNFKLTLNQNEFLEKEPKLEELKSEKYLDFEKLKDFLKDRLIGHSRVRNKNERKIEKIKINQENFKKFEALWEILNCKAWITYAIDSERLIEEIVKKINSSFEISSKFVAVTTHKKVETMKKNEVAKSIEQKSTCSFSLHEFISALSNKVKLSFKSVAKVLEKIDAKKFNSIKNNEQESLRRLGDLFLEIIYQNIKDKISYQMRETAIKNKKNDAFYDEKGEVREFLDGSLGARKYEIKNASAREKCLYENFMQVDSEAEEGTIEESNDTKIIVFGKLPRVKIPVGLNQSYSPDFGYVVENNDKKVLLVIETKGYDREIQLRPEEERKISTAEKFFEALKKQGVNIEYKTKMSKDQLSALINEVLNHTKQS</sequence>
<dbReference type="EMBL" id="AM260522">
    <property type="protein sequence ID" value="CAJ98878.1"/>
    <property type="molecule type" value="Genomic_DNA"/>
</dbReference>
<dbReference type="STRING" id="382638.Hac_0009"/>
<dbReference type="PANTHER" id="PTHR47396">
    <property type="entry name" value="TYPE I RESTRICTION ENZYME ECOKI R PROTEIN"/>
    <property type="match status" value="1"/>
</dbReference>
<dbReference type="Gene3D" id="3.40.50.300">
    <property type="entry name" value="P-loop containing nucleotide triphosphate hydrolases"/>
    <property type="match status" value="2"/>
</dbReference>
<organism evidence="2 3">
    <name type="scientific">Helicobacter acinonychis (strain Sheeba)</name>
    <dbReference type="NCBI Taxonomy" id="382638"/>
    <lineage>
        <taxon>Bacteria</taxon>
        <taxon>Pseudomonadati</taxon>
        <taxon>Campylobacterota</taxon>
        <taxon>Epsilonproteobacteria</taxon>
        <taxon>Campylobacterales</taxon>
        <taxon>Helicobacteraceae</taxon>
        <taxon>Helicobacter</taxon>
    </lineage>
</organism>